<dbReference type="EMBL" id="JARBHA010000018">
    <property type="protein sequence ID" value="KAJ9675514.1"/>
    <property type="molecule type" value="Genomic_DNA"/>
</dbReference>
<dbReference type="Proteomes" id="UP001168098">
    <property type="component" value="Unassembled WGS sequence"/>
</dbReference>
<keyword evidence="2" id="KW-1185">Reference proteome</keyword>
<dbReference type="PANTHER" id="PTHR33284">
    <property type="entry name" value="RIBOSOMAL PROTEIN L25/GLN-TRNA SYNTHETASE, ANTI-CODON-BINDING DOMAIN-CONTAINING PROTEIN"/>
    <property type="match status" value="1"/>
</dbReference>
<comment type="caution">
    <text evidence="1">The sequence shown here is derived from an EMBL/GenBank/DDBJ whole genome shotgun (WGS) entry which is preliminary data.</text>
</comment>
<name>A0AA38YRY5_VITRO</name>
<reference evidence="1 2" key="1">
    <citation type="journal article" date="2023" name="BMC Biotechnol.">
        <title>Vitis rotundifolia cv Carlos genome sequencing.</title>
        <authorList>
            <person name="Huff M."/>
            <person name="Hulse-Kemp A."/>
            <person name="Scheffler B."/>
            <person name="Youngblood R."/>
            <person name="Simpson S."/>
            <person name="Babiker E."/>
            <person name="Staton M."/>
        </authorList>
    </citation>
    <scope>NUCLEOTIDE SEQUENCE [LARGE SCALE GENOMIC DNA]</scope>
    <source>
        <tissue evidence="1">Leaf</tissue>
    </source>
</reference>
<dbReference type="SUPFAM" id="SSF50715">
    <property type="entry name" value="Ribosomal protein L25-like"/>
    <property type="match status" value="1"/>
</dbReference>
<proteinExistence type="predicted"/>
<dbReference type="PANTHER" id="PTHR33284:SF2">
    <property type="entry name" value="RIBOSOMAL PROTEIN L25_GLN-TRNA SYNTHETASE, ANTI-CODON-BINDING DOMAIN-CONTAINING PROTEIN"/>
    <property type="match status" value="1"/>
</dbReference>
<dbReference type="AlphaFoldDB" id="A0AA38YRY5"/>
<dbReference type="GO" id="GO:0006412">
    <property type="term" value="P:translation"/>
    <property type="evidence" value="ECO:0007669"/>
    <property type="project" value="InterPro"/>
</dbReference>
<accession>A0AA38YRY5</accession>
<gene>
    <name evidence="1" type="ORF">PVL29_024441</name>
</gene>
<protein>
    <submittedName>
        <fullName evidence="1">Uncharacterized protein</fullName>
    </submittedName>
</protein>
<dbReference type="GO" id="GO:0022625">
    <property type="term" value="C:cytosolic large ribosomal subunit"/>
    <property type="evidence" value="ECO:0007669"/>
    <property type="project" value="TreeGrafter"/>
</dbReference>
<dbReference type="InterPro" id="IPR011035">
    <property type="entry name" value="Ribosomal_bL25/Gln-tRNA_synth"/>
</dbReference>
<organism evidence="1 2">
    <name type="scientific">Vitis rotundifolia</name>
    <name type="common">Muscadine grape</name>
    <dbReference type="NCBI Taxonomy" id="103349"/>
    <lineage>
        <taxon>Eukaryota</taxon>
        <taxon>Viridiplantae</taxon>
        <taxon>Streptophyta</taxon>
        <taxon>Embryophyta</taxon>
        <taxon>Tracheophyta</taxon>
        <taxon>Spermatophyta</taxon>
        <taxon>Magnoliopsida</taxon>
        <taxon>eudicotyledons</taxon>
        <taxon>Gunneridae</taxon>
        <taxon>Pentapetalae</taxon>
        <taxon>rosids</taxon>
        <taxon>Vitales</taxon>
        <taxon>Vitaceae</taxon>
        <taxon>Viteae</taxon>
        <taxon>Vitis</taxon>
    </lineage>
</organism>
<evidence type="ECO:0000313" key="2">
    <source>
        <dbReference type="Proteomes" id="UP001168098"/>
    </source>
</evidence>
<dbReference type="GO" id="GO:0008097">
    <property type="term" value="F:5S rRNA binding"/>
    <property type="evidence" value="ECO:0007669"/>
    <property type="project" value="TreeGrafter"/>
</dbReference>
<dbReference type="InterPro" id="IPR020930">
    <property type="entry name" value="Ribosomal_uL5_bac-type"/>
</dbReference>
<sequence length="187" mass="21466">MVRWWGTTAGHLRTLILNRRSLFLSSSPPTAVGQDQWKIGVKRKHLLITKRKQIQAILKSVEPEFLLYNVSAPETCRTHKDKVTRKVLNLVFTWADEGSELKFGVPLVFKGEGLDVSNLDTGDRILMHAVEVHPSLKLLSKNETMPVCKIVQQSWRKQNLERYRHLSTQYEAFGIHIGSTHEQAVRE</sequence>
<evidence type="ECO:0000313" key="1">
    <source>
        <dbReference type="EMBL" id="KAJ9675514.1"/>
    </source>
</evidence>
<dbReference type="GO" id="GO:0003735">
    <property type="term" value="F:structural constituent of ribosome"/>
    <property type="evidence" value="ECO:0007669"/>
    <property type="project" value="InterPro"/>
</dbReference>